<keyword evidence="1 3" id="KW-0853">WD repeat</keyword>
<accession>A0A5C3DVC4</accession>
<dbReference type="InterPro" id="IPR036322">
    <property type="entry name" value="WD40_repeat_dom_sf"/>
</dbReference>
<dbReference type="Proteomes" id="UP000324022">
    <property type="component" value="Unassembled WGS sequence"/>
</dbReference>
<evidence type="ECO:0000256" key="2">
    <source>
        <dbReference type="ARBA" id="ARBA00022737"/>
    </source>
</evidence>
<feature type="repeat" description="WD" evidence="3">
    <location>
        <begin position="308"/>
        <end position="345"/>
    </location>
</feature>
<dbReference type="PROSITE" id="PS00678">
    <property type="entry name" value="WD_REPEATS_1"/>
    <property type="match status" value="1"/>
</dbReference>
<feature type="repeat" description="WD" evidence="3">
    <location>
        <begin position="247"/>
        <end position="279"/>
    </location>
</feature>
<dbReference type="PANTHER" id="PTHR44090:SF1">
    <property type="entry name" value="SUPERKILLER COMPLEX PROTEIN 8"/>
    <property type="match status" value="1"/>
</dbReference>
<dbReference type="PROSITE" id="PS50294">
    <property type="entry name" value="WD_REPEATS_REGION"/>
    <property type="match status" value="1"/>
</dbReference>
<evidence type="ECO:0000256" key="3">
    <source>
        <dbReference type="PROSITE-ProRule" id="PRU00221"/>
    </source>
</evidence>
<dbReference type="SUPFAM" id="SSF50978">
    <property type="entry name" value="WD40 repeat-like"/>
    <property type="match status" value="1"/>
</dbReference>
<name>A0A5C3DVC4_9BASI</name>
<dbReference type="InterPro" id="IPR001680">
    <property type="entry name" value="WD40_rpt"/>
</dbReference>
<dbReference type="AlphaFoldDB" id="A0A5C3DVC4"/>
<dbReference type="PANTHER" id="PTHR44090">
    <property type="entry name" value="WD REPEAT-CONTAINING PROTEIN 61"/>
    <property type="match status" value="1"/>
</dbReference>
<dbReference type="Pfam" id="PF00400">
    <property type="entry name" value="WD40"/>
    <property type="match status" value="3"/>
</dbReference>
<gene>
    <name evidence="4" type="ORF">UTRI_01051</name>
</gene>
<evidence type="ECO:0000256" key="1">
    <source>
        <dbReference type="ARBA" id="ARBA00022574"/>
    </source>
</evidence>
<keyword evidence="5" id="KW-1185">Reference proteome</keyword>
<feature type="repeat" description="WD" evidence="3">
    <location>
        <begin position="62"/>
        <end position="95"/>
    </location>
</feature>
<dbReference type="InterPro" id="IPR015943">
    <property type="entry name" value="WD40/YVTN_repeat-like_dom_sf"/>
</dbReference>
<protein>
    <recommendedName>
        <fullName evidence="6">WD40 repeat-like protein</fullName>
    </recommendedName>
</protein>
<proteinExistence type="predicted"/>
<dbReference type="GO" id="GO:0032991">
    <property type="term" value="C:protein-containing complex"/>
    <property type="evidence" value="ECO:0007669"/>
    <property type="project" value="UniProtKB-ARBA"/>
</dbReference>
<dbReference type="SMART" id="SM00320">
    <property type="entry name" value="WD40"/>
    <property type="match status" value="7"/>
</dbReference>
<sequence length="411" mass="43022">MSLQFLSDKETHHSQSHTAPVISVCWTRPISSSSQGIILSGDCKGNVKGFEAQSAFAYADLPKAHSNAVHCITTNAAGTQALSSAIDGTITLWDLTVFSSTSAENLNESEADAVSQEPVLLPLPLEDPGKLILGSIDSLPTVSNDTKLSEAWATALHPTASFFASVGAGATVSLHSLPSSENNSFGTTLTTATPPPSIAKQKDLFALSLAFHPTGDLLAIGTNVGTVLLYALSTSSSRPTLQLVCNYADHPSPIRALSFTPNLLLVGSDDRTISIHDIKHFSTPFTSSSSSHLPSNAEVRLGGTVASFSGHKGWILALAPAPRAAAVENVFASVAADRSIKFWDLTGATKSTPVWNGGETQMIRSFAFQPARENGNNLEVTTGGGAAAAMTRFVTASEDGKLRWYRGAGLG</sequence>
<reference evidence="4 5" key="1">
    <citation type="submission" date="2018-03" db="EMBL/GenBank/DDBJ databases">
        <authorList>
            <person name="Guldener U."/>
        </authorList>
    </citation>
    <scope>NUCLEOTIDE SEQUENCE [LARGE SCALE GENOMIC DNA]</scope>
    <source>
        <strain evidence="4 5">NBRC100155</strain>
    </source>
</reference>
<evidence type="ECO:0008006" key="6">
    <source>
        <dbReference type="Google" id="ProtNLM"/>
    </source>
</evidence>
<dbReference type="EMBL" id="OOIN01000004">
    <property type="protein sequence ID" value="SPO22373.1"/>
    <property type="molecule type" value="Genomic_DNA"/>
</dbReference>
<dbReference type="OrthoDB" id="538223at2759"/>
<dbReference type="PROSITE" id="PS50082">
    <property type="entry name" value="WD_REPEATS_2"/>
    <property type="match status" value="3"/>
</dbReference>
<dbReference type="GO" id="GO:0005634">
    <property type="term" value="C:nucleus"/>
    <property type="evidence" value="ECO:0007669"/>
    <property type="project" value="TreeGrafter"/>
</dbReference>
<dbReference type="InterPro" id="IPR051510">
    <property type="entry name" value="SKI8"/>
</dbReference>
<dbReference type="Gene3D" id="2.130.10.10">
    <property type="entry name" value="YVTN repeat-like/Quinoprotein amine dehydrogenase"/>
    <property type="match status" value="2"/>
</dbReference>
<organism evidence="4 5">
    <name type="scientific">Ustilago trichophora</name>
    <dbReference type="NCBI Taxonomy" id="86804"/>
    <lineage>
        <taxon>Eukaryota</taxon>
        <taxon>Fungi</taxon>
        <taxon>Dikarya</taxon>
        <taxon>Basidiomycota</taxon>
        <taxon>Ustilaginomycotina</taxon>
        <taxon>Ustilaginomycetes</taxon>
        <taxon>Ustilaginales</taxon>
        <taxon>Ustilaginaceae</taxon>
        <taxon>Ustilago</taxon>
    </lineage>
</organism>
<evidence type="ECO:0000313" key="5">
    <source>
        <dbReference type="Proteomes" id="UP000324022"/>
    </source>
</evidence>
<keyword evidence="2" id="KW-0677">Repeat</keyword>
<evidence type="ECO:0000313" key="4">
    <source>
        <dbReference type="EMBL" id="SPO22373.1"/>
    </source>
</evidence>
<dbReference type="InterPro" id="IPR019775">
    <property type="entry name" value="WD40_repeat_CS"/>
</dbReference>